<dbReference type="PATRIC" id="fig|471514.4.peg.1787"/>
<protein>
    <submittedName>
        <fullName evidence="2">Xylose isomerase</fullName>
    </submittedName>
</protein>
<dbReference type="GO" id="GO:0016853">
    <property type="term" value="F:isomerase activity"/>
    <property type="evidence" value="ECO:0007669"/>
    <property type="project" value="UniProtKB-KW"/>
</dbReference>
<sequence>MPEIKVSCHLITWRDEFKLGLKEASSLGYRACETFTHIALGYENEVARFQQLLNEHSFVLSALYGGGRFTDERQRQEIIDYNEKVARFLTLNGSDIIVFGAKGPRSKDGTTLDELKTAAKTINEAAKRCADLGVRACVHPHLGTEIQDENELDAIMELTDPDYVFLCPDTAHLTKAGMDPVQIIERYRDRVKYVHLKDVTPEEVDIEKFPILSGNEALPIFCELGLGNVDMKPVIACLKNIGYDGWVTVEIDKSTSTPQNSLAVCRDYVQEVLSLSIRQANHY</sequence>
<dbReference type="STRING" id="471514.AN477_21405"/>
<keyword evidence="2" id="KW-0413">Isomerase</keyword>
<accession>A0A0P9C7F5</accession>
<dbReference type="InterPro" id="IPR050312">
    <property type="entry name" value="IolE/XylAMocC-like"/>
</dbReference>
<dbReference type="InterPro" id="IPR013022">
    <property type="entry name" value="Xyl_isomerase-like_TIM-brl"/>
</dbReference>
<organism evidence="2 3">
    <name type="scientific">Alicyclobacillus ferrooxydans</name>
    <dbReference type="NCBI Taxonomy" id="471514"/>
    <lineage>
        <taxon>Bacteria</taxon>
        <taxon>Bacillati</taxon>
        <taxon>Bacillota</taxon>
        <taxon>Bacilli</taxon>
        <taxon>Bacillales</taxon>
        <taxon>Alicyclobacillaceae</taxon>
        <taxon>Alicyclobacillus</taxon>
    </lineage>
</organism>
<dbReference type="PANTHER" id="PTHR12110">
    <property type="entry name" value="HYDROXYPYRUVATE ISOMERASE"/>
    <property type="match status" value="1"/>
</dbReference>
<reference evidence="2 3" key="1">
    <citation type="submission" date="2015-09" db="EMBL/GenBank/DDBJ databases">
        <title>Draft genome sequence of Alicyclobacillus ferrooxydans DSM 22381.</title>
        <authorList>
            <person name="Hemp J."/>
        </authorList>
    </citation>
    <scope>NUCLEOTIDE SEQUENCE [LARGE SCALE GENOMIC DNA]</scope>
    <source>
        <strain evidence="2 3">TC-34</strain>
    </source>
</reference>
<comment type="caution">
    <text evidence="2">The sequence shown here is derived from an EMBL/GenBank/DDBJ whole genome shotgun (WGS) entry which is preliminary data.</text>
</comment>
<dbReference type="InterPro" id="IPR036237">
    <property type="entry name" value="Xyl_isomerase-like_sf"/>
</dbReference>
<dbReference type="AlphaFoldDB" id="A0A0P9C7F5"/>
<dbReference type="Proteomes" id="UP000050482">
    <property type="component" value="Unassembled WGS sequence"/>
</dbReference>
<keyword evidence="3" id="KW-1185">Reference proteome</keyword>
<dbReference type="RefSeq" id="WP_054971216.1">
    <property type="nucleotide sequence ID" value="NZ_LJCO01000096.1"/>
</dbReference>
<evidence type="ECO:0000313" key="2">
    <source>
        <dbReference type="EMBL" id="KPV40851.1"/>
    </source>
</evidence>
<evidence type="ECO:0000313" key="3">
    <source>
        <dbReference type="Proteomes" id="UP000050482"/>
    </source>
</evidence>
<evidence type="ECO:0000259" key="1">
    <source>
        <dbReference type="Pfam" id="PF01261"/>
    </source>
</evidence>
<dbReference type="PANTHER" id="PTHR12110:SF41">
    <property type="entry name" value="INOSOSE DEHYDRATASE"/>
    <property type="match status" value="1"/>
</dbReference>
<dbReference type="Gene3D" id="3.20.20.150">
    <property type="entry name" value="Divalent-metal-dependent TIM barrel enzymes"/>
    <property type="match status" value="1"/>
</dbReference>
<feature type="domain" description="Xylose isomerase-like TIM barrel" evidence="1">
    <location>
        <begin position="22"/>
        <end position="255"/>
    </location>
</feature>
<dbReference type="Pfam" id="PF01261">
    <property type="entry name" value="AP_endonuc_2"/>
    <property type="match status" value="1"/>
</dbReference>
<dbReference type="EMBL" id="LJCO01000096">
    <property type="protein sequence ID" value="KPV40851.1"/>
    <property type="molecule type" value="Genomic_DNA"/>
</dbReference>
<name>A0A0P9C7F5_9BACL</name>
<gene>
    <name evidence="2" type="ORF">AN477_21405</name>
</gene>
<dbReference type="OrthoDB" id="9779184at2"/>
<proteinExistence type="predicted"/>
<dbReference type="SUPFAM" id="SSF51658">
    <property type="entry name" value="Xylose isomerase-like"/>
    <property type="match status" value="1"/>
</dbReference>